<dbReference type="SUPFAM" id="SSF53098">
    <property type="entry name" value="Ribonuclease H-like"/>
    <property type="match status" value="1"/>
</dbReference>
<feature type="domain" description="Reverse transcriptase Ty1/copia-type" evidence="6">
    <location>
        <begin position="725"/>
        <end position="868"/>
    </location>
</feature>
<dbReference type="Pfam" id="PF25597">
    <property type="entry name" value="SH3_retrovirus"/>
    <property type="match status" value="1"/>
</dbReference>
<feature type="region of interest" description="Disordered" evidence="5">
    <location>
        <begin position="1061"/>
        <end position="1093"/>
    </location>
</feature>
<dbReference type="InterPro" id="IPR043502">
    <property type="entry name" value="DNA/RNA_pol_sf"/>
</dbReference>
<feature type="domain" description="Retrovirus-related Pol polyprotein from transposon TNT 1-94-like beta-barrel" evidence="8">
    <location>
        <begin position="218"/>
        <end position="289"/>
    </location>
</feature>
<feature type="region of interest" description="Disordered" evidence="5">
    <location>
        <begin position="1306"/>
        <end position="1365"/>
    </location>
</feature>
<evidence type="ECO:0000259" key="8">
    <source>
        <dbReference type="Pfam" id="PF22936"/>
    </source>
</evidence>
<dbReference type="Pfam" id="PF07727">
    <property type="entry name" value="RVT_2"/>
    <property type="match status" value="2"/>
</dbReference>
<evidence type="ECO:0000259" key="9">
    <source>
        <dbReference type="Pfam" id="PF25597"/>
    </source>
</evidence>
<reference evidence="10" key="2">
    <citation type="submission" date="2022-01" db="EMBL/GenBank/DDBJ databases">
        <authorList>
            <person name="Yamashiro T."/>
            <person name="Shiraishi A."/>
            <person name="Satake H."/>
            <person name="Nakayama K."/>
        </authorList>
    </citation>
    <scope>NUCLEOTIDE SEQUENCE</scope>
</reference>
<evidence type="ECO:0000313" key="10">
    <source>
        <dbReference type="EMBL" id="GJT01078.1"/>
    </source>
</evidence>
<feature type="compositionally biased region" description="Polar residues" evidence="5">
    <location>
        <begin position="123"/>
        <end position="138"/>
    </location>
</feature>
<feature type="compositionally biased region" description="Basic and acidic residues" evidence="5">
    <location>
        <begin position="1310"/>
        <end position="1319"/>
    </location>
</feature>
<feature type="region of interest" description="Disordered" evidence="5">
    <location>
        <begin position="123"/>
        <end position="144"/>
    </location>
</feature>
<evidence type="ECO:0000313" key="11">
    <source>
        <dbReference type="Proteomes" id="UP001151760"/>
    </source>
</evidence>
<keyword evidence="4" id="KW-0378">Hydrolase</keyword>
<evidence type="ECO:0000259" key="6">
    <source>
        <dbReference type="Pfam" id="PF07727"/>
    </source>
</evidence>
<dbReference type="Pfam" id="PF22936">
    <property type="entry name" value="Pol_BBD"/>
    <property type="match status" value="1"/>
</dbReference>
<keyword evidence="3" id="KW-0064">Aspartyl protease</keyword>
<dbReference type="InterPro" id="IPR036397">
    <property type="entry name" value="RNaseH_sf"/>
</dbReference>
<protein>
    <submittedName>
        <fullName evidence="10">Retrovirus-related pol polyprotein from transposon TNT 1-94</fullName>
    </submittedName>
</protein>
<dbReference type="InterPro" id="IPR054722">
    <property type="entry name" value="PolX-like_BBD"/>
</dbReference>
<dbReference type="PANTHER" id="PTHR42648">
    <property type="entry name" value="TRANSPOSASE, PUTATIVE-RELATED"/>
    <property type="match status" value="1"/>
</dbReference>
<feature type="domain" description="Retroviral polymerase SH3-like" evidence="9">
    <location>
        <begin position="524"/>
        <end position="580"/>
    </location>
</feature>
<gene>
    <name evidence="10" type="ORF">Tco_0822247</name>
</gene>
<keyword evidence="1" id="KW-0645">Protease</keyword>
<dbReference type="InterPro" id="IPR057670">
    <property type="entry name" value="SH3_retrovirus"/>
</dbReference>
<evidence type="ECO:0000256" key="5">
    <source>
        <dbReference type="SAM" id="MobiDB-lite"/>
    </source>
</evidence>
<dbReference type="SUPFAM" id="SSF56672">
    <property type="entry name" value="DNA/RNA polymerases"/>
    <property type="match status" value="1"/>
</dbReference>
<dbReference type="PANTHER" id="PTHR42648:SF32">
    <property type="entry name" value="RIBONUCLEASE H-LIKE DOMAIN, GAG-PRE-INTEGRASE DOMAIN PROTEIN-RELATED"/>
    <property type="match status" value="1"/>
</dbReference>
<feature type="domain" description="GAG-pre-integrase" evidence="7">
    <location>
        <begin position="320"/>
        <end position="392"/>
    </location>
</feature>
<comment type="caution">
    <text evidence="10">The sequence shown here is derived from an EMBL/GenBank/DDBJ whole genome shotgun (WGS) entry which is preliminary data.</text>
</comment>
<proteinExistence type="predicted"/>
<evidence type="ECO:0000256" key="2">
    <source>
        <dbReference type="ARBA" id="ARBA00022723"/>
    </source>
</evidence>
<organism evidence="10 11">
    <name type="scientific">Tanacetum coccineum</name>
    <dbReference type="NCBI Taxonomy" id="301880"/>
    <lineage>
        <taxon>Eukaryota</taxon>
        <taxon>Viridiplantae</taxon>
        <taxon>Streptophyta</taxon>
        <taxon>Embryophyta</taxon>
        <taxon>Tracheophyta</taxon>
        <taxon>Spermatophyta</taxon>
        <taxon>Magnoliopsida</taxon>
        <taxon>eudicotyledons</taxon>
        <taxon>Gunneridae</taxon>
        <taxon>Pentapetalae</taxon>
        <taxon>asterids</taxon>
        <taxon>campanulids</taxon>
        <taxon>Asterales</taxon>
        <taxon>Asteraceae</taxon>
        <taxon>Asteroideae</taxon>
        <taxon>Anthemideae</taxon>
        <taxon>Anthemidinae</taxon>
        <taxon>Tanacetum</taxon>
    </lineage>
</organism>
<evidence type="ECO:0000256" key="4">
    <source>
        <dbReference type="ARBA" id="ARBA00022801"/>
    </source>
</evidence>
<feature type="domain" description="Reverse transcriptase Ty1/copia-type" evidence="6">
    <location>
        <begin position="869"/>
        <end position="942"/>
    </location>
</feature>
<dbReference type="InterPro" id="IPR013103">
    <property type="entry name" value="RVT_2"/>
</dbReference>
<sequence>MDELIAHVSEKTYTYGAIRAENQNLLSTISELKARLETVEKGKFVNTKFDKTNVSQNLLCVTPINKQVFQKKTVVSKNKDRHVVLKPVTLQTSPDKQRGENSNKNVIAPGMYKVVTTQESQTNKAKSGLSYTGMNDASSVRRPMNKDSHVKNSILANCKNSVKKVAIYVRKNKQTDDTSANVISNKDNVIDVNVANASKANTLLCVSCMQNVVEIVMWIVDSGCLKHMTGDRSLLRNFIEKFMGTVRFGNDNFAAITCYGDYIQGNITICHVYYVEGLGHNLFSVGQFCDGDLEVAFHFKTCYVQNLERDDLLTGGYESNLYTISISDMVASSPVCLMSNATSTKSWLWHCRLSHLNFGTINDLTRLDLVDGLPKFKYEKDHLCSACKRGKSKKASHPPKLVPSDHSKIELLHMDLCGPMRVASINGNKYILVLVDDKSRYTWIRTDNGTEFKNATLKAHYEKLGIMQQFSTARTPQQNGVAEAVATACFTQNRSIIHTRHNKTPYELLCGRKLNVEYFHVFGSLCYPTNDRDDLGKMKPKAYIGVFIGYSKTLRGFRIYNRRTKKIMETIHVKFDELTTMASEHDCLKPVLQRFNNNNSSAETMNTPSKEDLDNLFDPMFEEYFEKRSSDTSINSAAQPIQFQEDSPSTSLIIIGDHEAPPIETTFDEQTSPLSLTEADEFIQEASADFDGSLEFVSYNPPSDEEIESSTAALEPSNVQNFHQELVPCPAGKNIIALKWLWKNKCDAKNIVVQNKTRLVAKGHRQEEGIDFEESFAPVAHLEAIRMFIAYAAHKNITIFQMDVKTAFLNGPLKEEVYVSQPEGFIDPEFPYHVYRLKKALYGLKQAPRAWYDKLYSFIIQHGFTKDEDIIFGSTNPYFSKRFANLIKHNFEMSMMGELKFFLGLQVHQSPCGIFISQSQYAIELLKKHGLDECVLMSTPMETERLDANLQGTPTDQMTYRPHPTVKHLKEVKRIFQYLRQSYNMSLWFPKDFGFELIAYSDADHAGCKDDCKSTSRGLQFLGEKLVSWSSKKQDCTAMKTDPEHYQMYAEVFGIDVPLTQPHPTESTQGTHRTPSALRSPNPNMDAGVSSAPKRPTVIRFRIRQRRSIRLTPPDPVLTVDKAYGMILQDTLQVSLAEEKGKIVEESRSPPFPTPISSPRIYTDLVSSDTKKLQELMVTDTTPTPSSRLLLERQQNKEETDKMIAKAMLQDRGKLQAEISSQTQKAIDTNIPSLVDASIRSYMSGHILYVHPAQPQITHVPEQQYQLYLSMKADPQLQQQDIAIWLALQMQFETLQVPQTTCRTPAVCPRDQDDPHDNVYSEGENSAKRRKTSEYEAHVTGESSGQVNEKEQGQSYSRNQEQTDDYNFWTESYASDDDEVPMKQVSQDIMEEVSLTINEAKLKEITDETFRYS</sequence>
<dbReference type="InterPro" id="IPR025724">
    <property type="entry name" value="GAG-pre-integrase_dom"/>
</dbReference>
<reference evidence="10" key="1">
    <citation type="journal article" date="2022" name="Int. J. Mol. Sci.">
        <title>Draft Genome of Tanacetum Coccineum: Genomic Comparison of Closely Related Tanacetum-Family Plants.</title>
        <authorList>
            <person name="Yamashiro T."/>
            <person name="Shiraishi A."/>
            <person name="Nakayama K."/>
            <person name="Satake H."/>
        </authorList>
    </citation>
    <scope>NUCLEOTIDE SEQUENCE</scope>
</reference>
<dbReference type="InterPro" id="IPR039537">
    <property type="entry name" value="Retrotran_Ty1/copia-like"/>
</dbReference>
<accession>A0ABQ5AIS4</accession>
<dbReference type="Gene3D" id="3.30.420.10">
    <property type="entry name" value="Ribonuclease H-like superfamily/Ribonuclease H"/>
    <property type="match status" value="1"/>
</dbReference>
<keyword evidence="2" id="KW-0479">Metal-binding</keyword>
<dbReference type="Pfam" id="PF13976">
    <property type="entry name" value="gag_pre-integrs"/>
    <property type="match status" value="1"/>
</dbReference>
<dbReference type="EMBL" id="BQNB010012244">
    <property type="protein sequence ID" value="GJT01078.1"/>
    <property type="molecule type" value="Genomic_DNA"/>
</dbReference>
<name>A0ABQ5AIS4_9ASTR</name>
<evidence type="ECO:0000256" key="1">
    <source>
        <dbReference type="ARBA" id="ARBA00022670"/>
    </source>
</evidence>
<feature type="compositionally biased region" description="Polar residues" evidence="5">
    <location>
        <begin position="1062"/>
        <end position="1083"/>
    </location>
</feature>
<dbReference type="Proteomes" id="UP001151760">
    <property type="component" value="Unassembled WGS sequence"/>
</dbReference>
<keyword evidence="11" id="KW-1185">Reference proteome</keyword>
<evidence type="ECO:0000256" key="3">
    <source>
        <dbReference type="ARBA" id="ARBA00022750"/>
    </source>
</evidence>
<feature type="compositionally biased region" description="Polar residues" evidence="5">
    <location>
        <begin position="1341"/>
        <end position="1360"/>
    </location>
</feature>
<evidence type="ECO:0000259" key="7">
    <source>
        <dbReference type="Pfam" id="PF13976"/>
    </source>
</evidence>
<dbReference type="InterPro" id="IPR012337">
    <property type="entry name" value="RNaseH-like_sf"/>
</dbReference>